<feature type="transmembrane region" description="Helical" evidence="1">
    <location>
        <begin position="37"/>
        <end position="54"/>
    </location>
</feature>
<evidence type="ECO:0000313" key="3">
    <source>
        <dbReference type="Proteomes" id="UP000239047"/>
    </source>
</evidence>
<dbReference type="Proteomes" id="UP000239047">
    <property type="component" value="Unassembled WGS sequence"/>
</dbReference>
<keyword evidence="3" id="KW-1185">Reference proteome</keyword>
<dbReference type="OrthoDB" id="1925744at2"/>
<name>A0A2S5GHC9_9BACL</name>
<sequence length="102" mass="11117">MKTSTTLKWITGGLEAFFAIPVLGGIVIVSFSWTPLWIMLGLHIVTLVFAAREFEGRSGSILGIVTSVLGFIPFLGFALHVATSIVLLLDAARTTAREKEYY</sequence>
<protein>
    <submittedName>
        <fullName evidence="2">Uncharacterized protein</fullName>
    </submittedName>
</protein>
<proteinExistence type="predicted"/>
<dbReference type="EMBL" id="PREZ01000001">
    <property type="protein sequence ID" value="PPA72457.1"/>
    <property type="molecule type" value="Genomic_DNA"/>
</dbReference>
<dbReference type="AlphaFoldDB" id="A0A2S5GHC9"/>
<evidence type="ECO:0000313" key="2">
    <source>
        <dbReference type="EMBL" id="PPA72457.1"/>
    </source>
</evidence>
<accession>A0A2S5GHC9</accession>
<comment type="caution">
    <text evidence="2">The sequence shown here is derived from an EMBL/GenBank/DDBJ whole genome shotgun (WGS) entry which is preliminary data.</text>
</comment>
<keyword evidence="1" id="KW-0472">Membrane</keyword>
<keyword evidence="1" id="KW-0812">Transmembrane</keyword>
<reference evidence="2 3" key="1">
    <citation type="submission" date="2018-02" db="EMBL/GenBank/DDBJ databases">
        <title>Jeotgalibacillus proteolyticum sp. nov. a protease producing bacterium isolated from ocean sediments of Laizhou Bay.</title>
        <authorList>
            <person name="Li Y."/>
        </authorList>
    </citation>
    <scope>NUCLEOTIDE SEQUENCE [LARGE SCALE GENOMIC DNA]</scope>
    <source>
        <strain evidence="2 3">22-7</strain>
    </source>
</reference>
<feature type="transmembrane region" description="Helical" evidence="1">
    <location>
        <begin position="12"/>
        <end position="31"/>
    </location>
</feature>
<organism evidence="2 3">
    <name type="scientific">Jeotgalibacillus proteolyticus</name>
    <dbReference type="NCBI Taxonomy" id="2082395"/>
    <lineage>
        <taxon>Bacteria</taxon>
        <taxon>Bacillati</taxon>
        <taxon>Bacillota</taxon>
        <taxon>Bacilli</taxon>
        <taxon>Bacillales</taxon>
        <taxon>Caryophanaceae</taxon>
        <taxon>Jeotgalibacillus</taxon>
    </lineage>
</organism>
<dbReference type="RefSeq" id="WP_104056608.1">
    <property type="nucleotide sequence ID" value="NZ_PREZ01000001.1"/>
</dbReference>
<gene>
    <name evidence="2" type="ORF">C4B60_03530</name>
</gene>
<keyword evidence="1" id="KW-1133">Transmembrane helix</keyword>
<evidence type="ECO:0000256" key="1">
    <source>
        <dbReference type="SAM" id="Phobius"/>
    </source>
</evidence>
<feature type="transmembrane region" description="Helical" evidence="1">
    <location>
        <begin position="61"/>
        <end position="89"/>
    </location>
</feature>